<dbReference type="InterPro" id="IPR032789">
    <property type="entry name" value="T2SS-T3SS_pil_N"/>
</dbReference>
<feature type="signal peptide" evidence="1">
    <location>
        <begin position="1"/>
        <end position="24"/>
    </location>
</feature>
<dbReference type="RefSeq" id="WP_267542224.1">
    <property type="nucleotide sequence ID" value="NZ_JAPNKA010000001.1"/>
</dbReference>
<evidence type="ECO:0000313" key="4">
    <source>
        <dbReference type="Proteomes" id="UP001207654"/>
    </source>
</evidence>
<feature type="chain" id="PRO_5045171112" evidence="1">
    <location>
        <begin position="25"/>
        <end position="109"/>
    </location>
</feature>
<dbReference type="EMBL" id="JAPNKA010000001">
    <property type="protein sequence ID" value="MCY1083701.1"/>
    <property type="molecule type" value="Genomic_DNA"/>
</dbReference>
<organism evidence="3 4">
    <name type="scientific">Archangium lansingense</name>
    <dbReference type="NCBI Taxonomy" id="2995310"/>
    <lineage>
        <taxon>Bacteria</taxon>
        <taxon>Pseudomonadati</taxon>
        <taxon>Myxococcota</taxon>
        <taxon>Myxococcia</taxon>
        <taxon>Myxococcales</taxon>
        <taxon>Cystobacterineae</taxon>
        <taxon>Archangiaceae</taxon>
        <taxon>Archangium</taxon>
    </lineage>
</organism>
<keyword evidence="4" id="KW-1185">Reference proteome</keyword>
<evidence type="ECO:0000259" key="2">
    <source>
        <dbReference type="Pfam" id="PF13629"/>
    </source>
</evidence>
<comment type="caution">
    <text evidence="3">The sequence shown here is derived from an EMBL/GenBank/DDBJ whole genome shotgun (WGS) entry which is preliminary data.</text>
</comment>
<keyword evidence="1" id="KW-0732">Signal</keyword>
<dbReference type="Pfam" id="PF13629">
    <property type="entry name" value="T2SS-T3SS_pil_N"/>
    <property type="match status" value="1"/>
</dbReference>
<feature type="domain" description="Pilus formation protein N-terminal" evidence="2">
    <location>
        <begin position="40"/>
        <end position="107"/>
    </location>
</feature>
<evidence type="ECO:0000256" key="1">
    <source>
        <dbReference type="SAM" id="SignalP"/>
    </source>
</evidence>
<sequence length="109" mass="11093">MNVKKMMGVLAVTAVAVFGTVAGAEEAAPPAAQGSAEAPAETISLKKGGVHTLEVKELVRIAVGDSSTADVSVVGGSRIRISGRAKGSTTLLVWTKDGERKAYTLIVQG</sequence>
<evidence type="ECO:0000313" key="3">
    <source>
        <dbReference type="EMBL" id="MCY1083701.1"/>
    </source>
</evidence>
<protein>
    <submittedName>
        <fullName evidence="3">Pilus assembly protein N-terminal domain-containing protein</fullName>
    </submittedName>
</protein>
<proteinExistence type="predicted"/>
<accession>A0ABT4APT1</accession>
<gene>
    <name evidence="3" type="ORF">OV287_55605</name>
</gene>
<name>A0ABT4APT1_9BACT</name>
<dbReference type="Proteomes" id="UP001207654">
    <property type="component" value="Unassembled WGS sequence"/>
</dbReference>
<reference evidence="3 4" key="1">
    <citation type="submission" date="2022-11" db="EMBL/GenBank/DDBJ databases">
        <title>Minimal conservation of predation-associated metabolite biosynthetic gene clusters underscores biosynthetic potential of Myxococcota including descriptions for ten novel species: Archangium lansinium sp. nov., Myxococcus landrumus sp. nov., Nannocystis bai.</title>
        <authorList>
            <person name="Ahearne A."/>
            <person name="Stevens C."/>
            <person name="Phillips K."/>
        </authorList>
    </citation>
    <scope>NUCLEOTIDE SEQUENCE [LARGE SCALE GENOMIC DNA]</scope>
    <source>
        <strain evidence="3 4">MIWBW</strain>
    </source>
</reference>